<evidence type="ECO:0000313" key="2">
    <source>
        <dbReference type="Proteomes" id="UP000822184"/>
    </source>
</evidence>
<protein>
    <submittedName>
        <fullName evidence="1">NurA-like 5'-3' nuclease</fullName>
    </submittedName>
</protein>
<accession>A0A1S8QPF2</accession>
<dbReference type="OMA" id="METIFNE"/>
<proteinExistence type="predicted"/>
<dbReference type="EMBL" id="JABTDW010000001">
    <property type="protein sequence ID" value="NSB15902.1"/>
    <property type="molecule type" value="Genomic_DNA"/>
</dbReference>
<comment type="caution">
    <text evidence="1">The sequence shown here is derived from an EMBL/GenBank/DDBJ whole genome shotgun (WGS) entry which is preliminary data.</text>
</comment>
<gene>
    <name evidence="1" type="ORF">BCD95_004161</name>
</gene>
<dbReference type="AlphaFoldDB" id="A0A1S8QPF2"/>
<dbReference type="RefSeq" id="WP_011968980.1">
    <property type="nucleotide sequence ID" value="NZ_CP073279.1"/>
</dbReference>
<name>A0A1S8QPF2_CLOBE</name>
<dbReference type="Proteomes" id="UP000822184">
    <property type="component" value="Unassembled WGS sequence"/>
</dbReference>
<sequence>MSNNDGDVFNEIKRIMDSNTHGAIKGVIEGTGLTLGSITETGLKLDNFKHEFTDYMVLDYLKSEDNYSTESAGDPSHSHEIKTPSNLRRLNIGDKVLVAQFGADNVVIGRVVSNG</sequence>
<organism evidence="1 2">
    <name type="scientific">Clostridium beijerinckii</name>
    <name type="common">Clostridium MP</name>
    <dbReference type="NCBI Taxonomy" id="1520"/>
    <lineage>
        <taxon>Bacteria</taxon>
        <taxon>Bacillati</taxon>
        <taxon>Bacillota</taxon>
        <taxon>Clostridia</taxon>
        <taxon>Eubacteriales</taxon>
        <taxon>Clostridiaceae</taxon>
        <taxon>Clostridium</taxon>
    </lineage>
</organism>
<reference evidence="1" key="1">
    <citation type="submission" date="2020-06" db="EMBL/GenBank/DDBJ databases">
        <title>Genomic insights into acetone-butanol-ethanol (ABE) fermentation by sequencing solventogenic clostridia strains.</title>
        <authorList>
            <person name="Brown S."/>
        </authorList>
    </citation>
    <scope>NUCLEOTIDE SEQUENCE</scope>
    <source>
        <strain evidence="1">DJ123</strain>
    </source>
</reference>
<evidence type="ECO:0000313" key="1">
    <source>
        <dbReference type="EMBL" id="NSB15902.1"/>
    </source>
</evidence>